<dbReference type="InterPro" id="IPR033645">
    <property type="entry name" value="VirB9/CagX/TrbG_C"/>
</dbReference>
<dbReference type="InterPro" id="IPR010258">
    <property type="entry name" value="Conjugal_tfr_TrbG/VirB9/CagX"/>
</dbReference>
<reference evidence="5" key="1">
    <citation type="submission" date="2017-01" db="EMBL/GenBank/DDBJ databases">
        <title>Genome Analysis of Deinococcus marmoris KOPRI26562.</title>
        <authorList>
            <person name="Kim J.H."/>
            <person name="Oh H.-M."/>
        </authorList>
    </citation>
    <scope>NUCLEOTIDE SEQUENCE [LARGE SCALE GENOMIC DNA]</scope>
    <source>
        <strain evidence="5">PAMC 26633</strain>
    </source>
</reference>
<evidence type="ECO:0000313" key="5">
    <source>
        <dbReference type="Proteomes" id="UP000214720"/>
    </source>
</evidence>
<accession>A0A226X578</accession>
<evidence type="ECO:0000256" key="3">
    <source>
        <dbReference type="SAM" id="SignalP"/>
    </source>
</evidence>
<dbReference type="SUPFAM" id="SSF50969">
    <property type="entry name" value="YVTN repeat-like/Quinoprotein amine dehydrogenase"/>
    <property type="match status" value="1"/>
</dbReference>
<feature type="signal peptide" evidence="3">
    <location>
        <begin position="1"/>
        <end position="19"/>
    </location>
</feature>
<evidence type="ECO:0000313" key="4">
    <source>
        <dbReference type="EMBL" id="OXC78612.1"/>
    </source>
</evidence>
<dbReference type="EMBL" id="MTHB01000057">
    <property type="protein sequence ID" value="OXC78612.1"/>
    <property type="molecule type" value="Genomic_DNA"/>
</dbReference>
<sequence length="272" mass="29392">MKLKLVALAVLGGALPASAWALQTPNACGNDEHVRCARYDVNEVYRVETIAGNATLVQFEEGEVVDSKESAVGLGDARAWKVGAGGNWIMFKPVTVKPDTNLIVVTNRRRYTFKLETVKRGGVPTWTLSFDYPDTRARLALEAAKKRALADAVGRSSASASVHQNENYDMHGNTLLAPTSMWDDGRFTYFRYATSRDAPAIFRLLPDGSEALVNSHAEGDTVVVHETGAGFVLRLGDSVLGVRNNAYSPDGQFNATGSTVSNTVRLVKGADK</sequence>
<dbReference type="AlphaFoldDB" id="A0A226X578"/>
<organism evidence="4 5">
    <name type="scientific">Caballeronia sordidicola</name>
    <name type="common">Burkholderia sordidicola</name>
    <dbReference type="NCBI Taxonomy" id="196367"/>
    <lineage>
        <taxon>Bacteria</taxon>
        <taxon>Pseudomonadati</taxon>
        <taxon>Pseudomonadota</taxon>
        <taxon>Betaproteobacteria</taxon>
        <taxon>Burkholderiales</taxon>
        <taxon>Burkholderiaceae</taxon>
        <taxon>Caballeronia</taxon>
    </lineage>
</organism>
<dbReference type="InterPro" id="IPR011044">
    <property type="entry name" value="Quino_amine_DH_bsu"/>
</dbReference>
<dbReference type="Pfam" id="PF03524">
    <property type="entry name" value="CagX"/>
    <property type="match status" value="1"/>
</dbReference>
<evidence type="ECO:0000256" key="1">
    <source>
        <dbReference type="ARBA" id="ARBA00006135"/>
    </source>
</evidence>
<dbReference type="Gene3D" id="2.60.40.2500">
    <property type="match status" value="1"/>
</dbReference>
<evidence type="ECO:0000256" key="2">
    <source>
        <dbReference type="ARBA" id="ARBA00022729"/>
    </source>
</evidence>
<dbReference type="Proteomes" id="UP000214720">
    <property type="component" value="Unassembled WGS sequence"/>
</dbReference>
<gene>
    <name evidence="4" type="ORF">BSU04_10810</name>
</gene>
<dbReference type="CDD" id="cd06911">
    <property type="entry name" value="VirB9_CagX_TrbG"/>
    <property type="match status" value="1"/>
</dbReference>
<comment type="caution">
    <text evidence="4">The sequence shown here is derived from an EMBL/GenBank/DDBJ whole genome shotgun (WGS) entry which is preliminary data.</text>
</comment>
<keyword evidence="2 3" id="KW-0732">Signal</keyword>
<protein>
    <submittedName>
        <fullName evidence="4">Forms the bulk of type IV secretion complex that spans outer membrane and periplasm (VirB9)</fullName>
    </submittedName>
</protein>
<feature type="chain" id="PRO_5012533726" evidence="3">
    <location>
        <begin position="20"/>
        <end position="272"/>
    </location>
</feature>
<dbReference type="InterPro" id="IPR038161">
    <property type="entry name" value="VirB9/CagX/TrbG_C_sf"/>
</dbReference>
<proteinExistence type="inferred from homology"/>
<comment type="similarity">
    <text evidence="1">Belongs to the TrbG/VirB9 family.</text>
</comment>
<name>A0A226X578_CABSO</name>